<dbReference type="SMART" id="SM01265">
    <property type="entry name" value="Mab-21"/>
    <property type="match status" value="1"/>
</dbReference>
<dbReference type="OrthoDB" id="10049771at2759"/>
<protein>
    <submittedName>
        <fullName evidence="5">Cyclic GMP-AMP synthase</fullName>
    </submittedName>
</protein>
<evidence type="ECO:0000259" key="4">
    <source>
        <dbReference type="Pfam" id="PF20266"/>
    </source>
</evidence>
<dbReference type="Pfam" id="PF20266">
    <property type="entry name" value="Mab-21_C"/>
    <property type="match status" value="1"/>
</dbReference>
<dbReference type="Pfam" id="PF03281">
    <property type="entry name" value="Mab-21"/>
    <property type="match status" value="1"/>
</dbReference>
<dbReference type="Proteomes" id="UP000242188">
    <property type="component" value="Unassembled WGS sequence"/>
</dbReference>
<evidence type="ECO:0000313" key="6">
    <source>
        <dbReference type="Proteomes" id="UP000242188"/>
    </source>
</evidence>
<dbReference type="InterPro" id="IPR046903">
    <property type="entry name" value="Mab-21-like_nuc_Trfase"/>
</dbReference>
<proteinExistence type="inferred from homology"/>
<dbReference type="Gene3D" id="1.10.1410.40">
    <property type="match status" value="1"/>
</dbReference>
<accession>A0A210QT65</accession>
<dbReference type="InterPro" id="IPR024810">
    <property type="entry name" value="MAB21L/cGLR"/>
</dbReference>
<evidence type="ECO:0000256" key="2">
    <source>
        <dbReference type="SAM" id="MobiDB-lite"/>
    </source>
</evidence>
<dbReference type="EMBL" id="NEDP02002039">
    <property type="protein sequence ID" value="OWF51902.1"/>
    <property type="molecule type" value="Genomic_DNA"/>
</dbReference>
<keyword evidence="6" id="KW-1185">Reference proteome</keyword>
<comment type="similarity">
    <text evidence="1">Belongs to the mab-21 family.</text>
</comment>
<evidence type="ECO:0000259" key="3">
    <source>
        <dbReference type="Pfam" id="PF03281"/>
    </source>
</evidence>
<feature type="region of interest" description="Disordered" evidence="2">
    <location>
        <begin position="653"/>
        <end position="675"/>
    </location>
</feature>
<feature type="domain" description="Mab-21-like nucleotidyltransferase" evidence="3">
    <location>
        <begin position="144"/>
        <end position="247"/>
    </location>
</feature>
<dbReference type="PANTHER" id="PTHR10656:SF69">
    <property type="entry name" value="MAB-21-LIKE HHH_H2TH-LIKE DOMAIN-CONTAINING PROTEIN"/>
    <property type="match status" value="1"/>
</dbReference>
<dbReference type="InterPro" id="IPR046906">
    <property type="entry name" value="Mab-21_HhH/H2TH-like"/>
</dbReference>
<reference evidence="5 6" key="1">
    <citation type="journal article" date="2017" name="Nat. Ecol. Evol.">
        <title>Scallop genome provides insights into evolution of bilaterian karyotype and development.</title>
        <authorList>
            <person name="Wang S."/>
            <person name="Zhang J."/>
            <person name="Jiao W."/>
            <person name="Li J."/>
            <person name="Xun X."/>
            <person name="Sun Y."/>
            <person name="Guo X."/>
            <person name="Huan P."/>
            <person name="Dong B."/>
            <person name="Zhang L."/>
            <person name="Hu X."/>
            <person name="Sun X."/>
            <person name="Wang J."/>
            <person name="Zhao C."/>
            <person name="Wang Y."/>
            <person name="Wang D."/>
            <person name="Huang X."/>
            <person name="Wang R."/>
            <person name="Lv J."/>
            <person name="Li Y."/>
            <person name="Zhang Z."/>
            <person name="Liu B."/>
            <person name="Lu W."/>
            <person name="Hui Y."/>
            <person name="Liang J."/>
            <person name="Zhou Z."/>
            <person name="Hou R."/>
            <person name="Li X."/>
            <person name="Liu Y."/>
            <person name="Li H."/>
            <person name="Ning X."/>
            <person name="Lin Y."/>
            <person name="Zhao L."/>
            <person name="Xing Q."/>
            <person name="Dou J."/>
            <person name="Li Y."/>
            <person name="Mao J."/>
            <person name="Guo H."/>
            <person name="Dou H."/>
            <person name="Li T."/>
            <person name="Mu C."/>
            <person name="Jiang W."/>
            <person name="Fu Q."/>
            <person name="Fu X."/>
            <person name="Miao Y."/>
            <person name="Liu J."/>
            <person name="Yu Q."/>
            <person name="Li R."/>
            <person name="Liao H."/>
            <person name="Li X."/>
            <person name="Kong Y."/>
            <person name="Jiang Z."/>
            <person name="Chourrout D."/>
            <person name="Li R."/>
            <person name="Bao Z."/>
        </authorList>
    </citation>
    <scope>NUCLEOTIDE SEQUENCE [LARGE SCALE GENOMIC DNA]</scope>
    <source>
        <strain evidence="5 6">PY_sf001</strain>
    </source>
</reference>
<dbReference type="PANTHER" id="PTHR10656">
    <property type="entry name" value="CELL FATE DETERMINING PROTEIN MAB21-RELATED"/>
    <property type="match status" value="1"/>
</dbReference>
<feature type="compositionally biased region" description="Basic and acidic residues" evidence="2">
    <location>
        <begin position="657"/>
        <end position="675"/>
    </location>
</feature>
<name>A0A210QT65_MIZYE</name>
<organism evidence="5 6">
    <name type="scientific">Mizuhopecten yessoensis</name>
    <name type="common">Japanese scallop</name>
    <name type="synonym">Patinopecten yessoensis</name>
    <dbReference type="NCBI Taxonomy" id="6573"/>
    <lineage>
        <taxon>Eukaryota</taxon>
        <taxon>Metazoa</taxon>
        <taxon>Spiralia</taxon>
        <taxon>Lophotrochozoa</taxon>
        <taxon>Mollusca</taxon>
        <taxon>Bivalvia</taxon>
        <taxon>Autobranchia</taxon>
        <taxon>Pteriomorphia</taxon>
        <taxon>Pectinida</taxon>
        <taxon>Pectinoidea</taxon>
        <taxon>Pectinidae</taxon>
        <taxon>Mizuhopecten</taxon>
    </lineage>
</organism>
<dbReference type="AlphaFoldDB" id="A0A210QT65"/>
<sequence>MADQGEQCEKSCILHNILDVLIGSRQSVAIRRELILICELIQNGNKGPLDVFQTGSRTEGLIMKGSDMDLMFIDKRARVTFPGQGGYIPPDSTVLVARRADCRPGYVSLELAKLGQFNGHDFLESIVSVRDAHFISSEIFNRSKEERAQKSLELNMESHGPATTLNNLHSNYGSDVDFAYSFPCNSWPKEAIEWVSRPRFYGWPSEVLREEIVKGGCHVVPVGDKTAADTFLQWRISFTTAERKLVHSFNHVQFLVYGLLKYLLKQISSMFQQIMGDGDIISSYIMKTLMFYTIENTPHSLWQEQNTFLCFMICFKTMITLVKAGYWPNYFITRNNMFLGKVHGENQHKLLCFLVELYSMKWKCLSVGTVIQPSIGESMQKVLNGARGEWILPPNYPEVENDLKVFEHTFAYVTCSAKLNVSLKLLSKSKSDMEEFIAYFHTTNALSHTGVNIFGKHIAGKGNKEKYKILRKSKNFLKPQASVCRSPGLLVLATYHYQTGNYRKALEMCGNVISSFNMFVVGNINYRNIDEYGRLFSGRGYTLLYKCMKACASIVYFRKPASLFCPSQLHPELTKDCLRIPPLPYAVFLSVLCYHELWDTRRRDTAMAQLETVKYDKEQGGGEYWIVHNLLGICYEMVGDTRRATREYKDSLSASKVDQRRNPAMQRKESLQYLR</sequence>
<feature type="domain" description="Mab-21-like HhH/H2TH-like" evidence="4">
    <location>
        <begin position="260"/>
        <end position="343"/>
    </location>
</feature>
<evidence type="ECO:0000256" key="1">
    <source>
        <dbReference type="ARBA" id="ARBA00008307"/>
    </source>
</evidence>
<gene>
    <name evidence="5" type="ORF">KP79_PYT00668</name>
</gene>
<evidence type="ECO:0000313" key="5">
    <source>
        <dbReference type="EMBL" id="OWF51902.1"/>
    </source>
</evidence>
<comment type="caution">
    <text evidence="5">The sequence shown here is derived from an EMBL/GenBank/DDBJ whole genome shotgun (WGS) entry which is preliminary data.</text>
</comment>